<dbReference type="PANTHER" id="PTHR32027:SF9">
    <property type="entry name" value="BLL3847 PROTEIN"/>
    <property type="match status" value="1"/>
</dbReference>
<dbReference type="AlphaFoldDB" id="A0A1A0RHX1"/>
<dbReference type="SUPFAM" id="SSF51556">
    <property type="entry name" value="Metallo-dependent hydrolases"/>
    <property type="match status" value="1"/>
</dbReference>
<dbReference type="PANTHER" id="PTHR32027">
    <property type="entry name" value="CYTOSINE DEAMINASE"/>
    <property type="match status" value="1"/>
</dbReference>
<dbReference type="EMBL" id="LZSO01000008">
    <property type="protein sequence ID" value="OBB33299.1"/>
    <property type="molecule type" value="Genomic_DNA"/>
</dbReference>
<dbReference type="OrthoDB" id="3366604at2"/>
<dbReference type="Gene3D" id="3.20.20.140">
    <property type="entry name" value="Metal-dependent hydrolases"/>
    <property type="match status" value="1"/>
</dbReference>
<comment type="caution">
    <text evidence="2">The sequence shown here is derived from an EMBL/GenBank/DDBJ whole genome shotgun (WGS) entry which is preliminary data.</text>
</comment>
<dbReference type="RefSeq" id="WP_064928808.1">
    <property type="nucleotide sequence ID" value="NZ_LZSO01000008.1"/>
</dbReference>
<evidence type="ECO:0000313" key="2">
    <source>
        <dbReference type="EMBL" id="OBB33299.1"/>
    </source>
</evidence>
<accession>A0A1A0RHX1</accession>
<name>A0A1A0RHX1_MYCPR</name>
<dbReference type="InterPro" id="IPR013108">
    <property type="entry name" value="Amidohydro_3"/>
</dbReference>
<organism evidence="2 3">
    <name type="scientific">Mycolicibacterium peregrinum</name>
    <name type="common">Mycobacterium peregrinum</name>
    <dbReference type="NCBI Taxonomy" id="43304"/>
    <lineage>
        <taxon>Bacteria</taxon>
        <taxon>Bacillati</taxon>
        <taxon>Actinomycetota</taxon>
        <taxon>Actinomycetes</taxon>
        <taxon>Mycobacteriales</taxon>
        <taxon>Mycobacteriaceae</taxon>
        <taxon>Mycolicibacterium</taxon>
    </lineage>
</organism>
<protein>
    <submittedName>
        <fullName evidence="2">Cytosine deaminase</fullName>
    </submittedName>
</protein>
<dbReference type="InterPro" id="IPR032466">
    <property type="entry name" value="Metal_Hydrolase"/>
</dbReference>
<dbReference type="Proteomes" id="UP000093902">
    <property type="component" value="Unassembled WGS sequence"/>
</dbReference>
<dbReference type="Gene3D" id="2.30.40.10">
    <property type="entry name" value="Urease, subunit C, domain 1"/>
    <property type="match status" value="1"/>
</dbReference>
<dbReference type="InterPro" id="IPR011059">
    <property type="entry name" value="Metal-dep_hydrolase_composite"/>
</dbReference>
<proteinExistence type="predicted"/>
<reference evidence="3" key="1">
    <citation type="submission" date="2016-06" db="EMBL/GenBank/DDBJ databases">
        <authorList>
            <person name="Sutton G."/>
            <person name="Brinkac L."/>
            <person name="Sanka R."/>
            <person name="Adams M."/>
            <person name="Lau E."/>
            <person name="Mehaffy C."/>
            <person name="Tameris M."/>
            <person name="Hatherill M."/>
            <person name="Hanekom W."/>
            <person name="Mahomed H."/>
            <person name="Mcshane H."/>
        </authorList>
    </citation>
    <scope>NUCLEOTIDE SEQUENCE [LARGE SCALE GENOMIC DNA]</scope>
    <source>
        <strain evidence="3">852002-51209_SCH5440388</strain>
    </source>
</reference>
<sequence length="413" mass="43580">MSEISPVSAHGRAVPVLRNATLPDGRVVDVHLERGRVRDVVPAAGQSAVGDELDLTGHLLLTAPAEPHAHLDKALSFDEIRPPMGDLGAAIAAWESHTPTLTVEGIAERARRAALLLLGNGTTAVRSHVNLLRGEDPLRGIRALVEVREDLDSVMDIQIVAMAPYFAEDEAVHAALDLGADLVGGHPHQTPDPSGNLQRLLAIARSRNVGVDMHTDEQLNPMMLTLEELARSVRDWPESMPVTAGHCVSLGMVQADVLDRVIRAVKESDVGIVSLPITNLYLQGWGDPVATPRGLTAVRALLDAGVRVAGGADNVRDPYNPLGRSDALETAMLLVTAGHLSVDEAYRAVSVGARDVMCLPAAGVAAGLSADLLAIRSSTLEEAVAGAPQDRIVLSRGRLVSISRTSRSCVVAG</sequence>
<dbReference type="Pfam" id="PF07969">
    <property type="entry name" value="Amidohydro_3"/>
    <property type="match status" value="1"/>
</dbReference>
<evidence type="ECO:0000313" key="3">
    <source>
        <dbReference type="Proteomes" id="UP000093902"/>
    </source>
</evidence>
<gene>
    <name evidence="2" type="ORF">A5792_09065</name>
</gene>
<evidence type="ECO:0000259" key="1">
    <source>
        <dbReference type="Pfam" id="PF07969"/>
    </source>
</evidence>
<feature type="domain" description="Amidohydrolase 3" evidence="1">
    <location>
        <begin position="166"/>
        <end position="376"/>
    </location>
</feature>
<dbReference type="GO" id="GO:0016814">
    <property type="term" value="F:hydrolase activity, acting on carbon-nitrogen (but not peptide) bonds, in cyclic amidines"/>
    <property type="evidence" value="ECO:0007669"/>
    <property type="project" value="TreeGrafter"/>
</dbReference>
<dbReference type="InterPro" id="IPR052349">
    <property type="entry name" value="Metallo-hydrolase_Enzymes"/>
</dbReference>